<keyword evidence="2" id="KW-1185">Reference proteome</keyword>
<name>A0ABT9FVC6_9BACL</name>
<evidence type="ECO:0000313" key="1">
    <source>
        <dbReference type="EMBL" id="MDP4098471.1"/>
    </source>
</evidence>
<protein>
    <recommendedName>
        <fullName evidence="3">Phage protein</fullName>
    </recommendedName>
</protein>
<dbReference type="Proteomes" id="UP001241848">
    <property type="component" value="Unassembled WGS sequence"/>
</dbReference>
<comment type="caution">
    <text evidence="1">The sequence shown here is derived from an EMBL/GenBank/DDBJ whole genome shotgun (WGS) entry which is preliminary data.</text>
</comment>
<proteinExistence type="predicted"/>
<reference evidence="1 2" key="1">
    <citation type="submission" date="2022-10" db="EMBL/GenBank/DDBJ databases">
        <title>Paenibacillus description and whole genome data of maize root bacterial community.</title>
        <authorList>
            <person name="Marton D."/>
            <person name="Farkas M."/>
            <person name="Cserhati M."/>
        </authorList>
    </citation>
    <scope>NUCLEOTIDE SEQUENCE [LARGE SCALE GENOMIC DNA]</scope>
    <source>
        <strain evidence="1 2">P96</strain>
    </source>
</reference>
<dbReference type="Pfam" id="PF24711">
    <property type="entry name" value="YxiG"/>
    <property type="match status" value="1"/>
</dbReference>
<accession>A0ABT9FVC6</accession>
<dbReference type="InterPro" id="IPR057808">
    <property type="entry name" value="YxiG"/>
</dbReference>
<gene>
    <name evidence="1" type="ORF">OIN60_17190</name>
</gene>
<evidence type="ECO:0000313" key="2">
    <source>
        <dbReference type="Proteomes" id="UP001241848"/>
    </source>
</evidence>
<dbReference type="RefSeq" id="WP_305756094.1">
    <property type="nucleotide sequence ID" value="NZ_JAPCKK010000021.1"/>
</dbReference>
<evidence type="ECO:0008006" key="3">
    <source>
        <dbReference type="Google" id="ProtNLM"/>
    </source>
</evidence>
<organism evidence="1 2">
    <name type="scientific">Paenibacillus zeirhizosphaerae</name>
    <dbReference type="NCBI Taxonomy" id="2987519"/>
    <lineage>
        <taxon>Bacteria</taxon>
        <taxon>Bacillati</taxon>
        <taxon>Bacillota</taxon>
        <taxon>Bacilli</taxon>
        <taxon>Bacillales</taxon>
        <taxon>Paenibacillaceae</taxon>
        <taxon>Paenibacillus</taxon>
    </lineage>
</organism>
<dbReference type="EMBL" id="JAPCKK010000021">
    <property type="protein sequence ID" value="MDP4098471.1"/>
    <property type="molecule type" value="Genomic_DNA"/>
</dbReference>
<sequence>MDRIQEYLNGLWSGVVENHVIDLFNHCILLDIKVINQGVTIQHQLKFKNVKSFYYLNDQYPFEPEVGDYLELTSVTFQKGNTKEIKVTSDSSEYPHLTTNTNFALEIWGREVFIEASSIEIDGKLFDVGFSK</sequence>